<evidence type="ECO:0000259" key="3">
    <source>
        <dbReference type="Pfam" id="PF03372"/>
    </source>
</evidence>
<proteinExistence type="predicted"/>
<sequence length="623" mass="67347">MKKTNLGRYGLKKSILTLTAALCFAGCKQAEMNKPEDDAKGRPPQALSNAALLAGEGPFKVLSFNVRHDDAGDPQSLDQRKGNIRQIIVDNNPDVFGVQEFSDDFFETWFRGQMSALGYGEYYSTAITTTPKAIFYKTSRFTLERSGTVRLGASPIINTATWVVLLDNTTSNKYFISNSHWQFDSQPTRIANANALVDMVNQYNTDNLPVIVFGDFNAQPGTTEIGNLKSGLDVVDALGDSTGDYTFHGWDATGNSKLDWIMSDRSMAFTSSSVITTSYGGYWPSDHWPIIATYVPGIFGGPHTDANGKSASASTNFYFADVNGDGKQDKIYWNPTYDSGRPQVFLSNGNGTFASPAVVHAAGASTLSTTRYHYADVNGDGKADQILWNPTLNSGHTRVYLATTGGNFSATVVDNPEGTSAGTTTVYNFADVNGDGKADKIYWNATFDSGKTRVYLATSGGNFSGSVVNGSEGASTTAGTIFYYADVNGDGKVDKILWHPTLNSGKTMVYLSDGDGTFTASSTFSNSGATSVSASTVFYFADINGDGRADKVYWRPDLYLGKIKAYFATTGNAFGGPIYSLRGTSQSANTNFYFADISGDGKADQIRWNYAEYTGELRNYFAK</sequence>
<accession>A0A1W1YVL1</accession>
<dbReference type="InterPro" id="IPR005135">
    <property type="entry name" value="Endo/exonuclease/phosphatase"/>
</dbReference>
<dbReference type="Proteomes" id="UP000192756">
    <property type="component" value="Unassembled WGS sequence"/>
</dbReference>
<dbReference type="Pfam" id="PF03372">
    <property type="entry name" value="Exo_endo_phos"/>
    <property type="match status" value="1"/>
</dbReference>
<dbReference type="PANTHER" id="PTHR12121">
    <property type="entry name" value="CARBON CATABOLITE REPRESSOR PROTEIN 4"/>
    <property type="match status" value="1"/>
</dbReference>
<dbReference type="GO" id="GO:0004519">
    <property type="term" value="F:endonuclease activity"/>
    <property type="evidence" value="ECO:0007669"/>
    <property type="project" value="UniProtKB-KW"/>
</dbReference>
<feature type="chain" id="PRO_5012325623" evidence="2">
    <location>
        <begin position="26"/>
        <end position="623"/>
    </location>
</feature>
<dbReference type="GO" id="GO:0000175">
    <property type="term" value="F:3'-5'-RNA exonuclease activity"/>
    <property type="evidence" value="ECO:0007669"/>
    <property type="project" value="TreeGrafter"/>
</dbReference>
<dbReference type="InterPro" id="IPR050410">
    <property type="entry name" value="CCR4/nocturin_mRNA_transcr"/>
</dbReference>
<feature type="domain" description="Endonuclease/exonuclease/phosphatase" evidence="3">
    <location>
        <begin position="62"/>
        <end position="287"/>
    </location>
</feature>
<dbReference type="Gene3D" id="2.130.10.130">
    <property type="entry name" value="Integrin alpha, N-terminal"/>
    <property type="match status" value="1"/>
</dbReference>
<dbReference type="STRING" id="151894.SAMN04488524_0206"/>
<gene>
    <name evidence="4" type="ORF">SAMN04488524_0206</name>
</gene>
<dbReference type="SUPFAM" id="SSF56219">
    <property type="entry name" value="DNase I-like"/>
    <property type="match status" value="1"/>
</dbReference>
<dbReference type="AlphaFoldDB" id="A0A1W1YVL1"/>
<dbReference type="RefSeq" id="WP_084236569.1">
    <property type="nucleotide sequence ID" value="NZ_FWXT01000001.1"/>
</dbReference>
<dbReference type="SUPFAM" id="SSF69318">
    <property type="entry name" value="Integrin alpha N-terminal domain"/>
    <property type="match status" value="1"/>
</dbReference>
<dbReference type="Gene3D" id="3.60.10.10">
    <property type="entry name" value="Endonuclease/exonuclease/phosphatase"/>
    <property type="match status" value="1"/>
</dbReference>
<dbReference type="InterPro" id="IPR028994">
    <property type="entry name" value="Integrin_alpha_N"/>
</dbReference>
<dbReference type="EMBL" id="FWXT01000001">
    <property type="protein sequence ID" value="SMC40166.1"/>
    <property type="molecule type" value="Genomic_DNA"/>
</dbReference>
<evidence type="ECO:0000313" key="4">
    <source>
        <dbReference type="EMBL" id="SMC40166.1"/>
    </source>
</evidence>
<name>A0A1W1YVL1_9SPHI</name>
<dbReference type="Gene3D" id="2.40.128.340">
    <property type="match status" value="1"/>
</dbReference>
<dbReference type="PANTHER" id="PTHR12121:SF36">
    <property type="entry name" value="ENDONUCLEASE_EXONUCLEASE_PHOSPHATASE DOMAIN-CONTAINING PROTEIN"/>
    <property type="match status" value="1"/>
</dbReference>
<keyword evidence="4" id="KW-0255">Endonuclease</keyword>
<reference evidence="5" key="1">
    <citation type="submission" date="2017-04" db="EMBL/GenBank/DDBJ databases">
        <authorList>
            <person name="Varghese N."/>
            <person name="Submissions S."/>
        </authorList>
    </citation>
    <scope>NUCLEOTIDE SEQUENCE [LARGE SCALE GENOMIC DNA]</scope>
    <source>
        <strain evidence="5">DSM 12126</strain>
    </source>
</reference>
<protein>
    <submittedName>
        <fullName evidence="4">Metal-dependent hydrolase, endonuclease/exonuclease/phosphatase family</fullName>
    </submittedName>
</protein>
<evidence type="ECO:0000256" key="1">
    <source>
        <dbReference type="ARBA" id="ARBA00022729"/>
    </source>
</evidence>
<keyword evidence="5" id="KW-1185">Reference proteome</keyword>
<evidence type="ECO:0000313" key="5">
    <source>
        <dbReference type="Proteomes" id="UP000192756"/>
    </source>
</evidence>
<keyword evidence="1 2" id="KW-0732">Signal</keyword>
<keyword evidence="4" id="KW-0378">Hydrolase</keyword>
<keyword evidence="4" id="KW-0540">Nuclease</keyword>
<feature type="signal peptide" evidence="2">
    <location>
        <begin position="1"/>
        <end position="25"/>
    </location>
</feature>
<dbReference type="InterPro" id="IPR036691">
    <property type="entry name" value="Endo/exonu/phosph_ase_sf"/>
</dbReference>
<dbReference type="InterPro" id="IPR013517">
    <property type="entry name" value="FG-GAP"/>
</dbReference>
<evidence type="ECO:0000256" key="2">
    <source>
        <dbReference type="SAM" id="SignalP"/>
    </source>
</evidence>
<dbReference type="OrthoDB" id="6225685at2"/>
<keyword evidence="4" id="KW-0269">Exonuclease</keyword>
<dbReference type="Pfam" id="PF13517">
    <property type="entry name" value="FG-GAP_3"/>
    <property type="match status" value="2"/>
</dbReference>
<organism evidence="4 5">
    <name type="scientific">Pedobacter africanus</name>
    <dbReference type="NCBI Taxonomy" id="151894"/>
    <lineage>
        <taxon>Bacteria</taxon>
        <taxon>Pseudomonadati</taxon>
        <taxon>Bacteroidota</taxon>
        <taxon>Sphingobacteriia</taxon>
        <taxon>Sphingobacteriales</taxon>
        <taxon>Sphingobacteriaceae</taxon>
        <taxon>Pedobacter</taxon>
    </lineage>
</organism>